<dbReference type="Pfam" id="PF00296">
    <property type="entry name" value="Bac_luciferase"/>
    <property type="match status" value="1"/>
</dbReference>
<dbReference type="Proteomes" id="UP000070188">
    <property type="component" value="Unassembled WGS sequence"/>
</dbReference>
<dbReference type="GO" id="GO:0016705">
    <property type="term" value="F:oxidoreductase activity, acting on paired donors, with incorporation or reduction of molecular oxygen"/>
    <property type="evidence" value="ECO:0007669"/>
    <property type="project" value="InterPro"/>
</dbReference>
<reference evidence="6" key="3">
    <citation type="submission" date="2015-04" db="EMBL/GenBank/DDBJ databases">
        <title>Physiological reanalysis, assessment of diazotrophy, and genome sequences of multiple isolates of Streptomyces thermoautotrophicus.</title>
        <authorList>
            <person name="MacKellar D.C."/>
            <person name="Lieber L."/>
            <person name="Norman J."/>
            <person name="Bolger A."/>
            <person name="Tobin C."/>
            <person name="Murray J.W."/>
            <person name="Chang R."/>
            <person name="Ford T."/>
            <person name="Nguyen P.Q."/>
            <person name="Woodward J."/>
            <person name="Permingeat H."/>
            <person name="Joshi N.S."/>
            <person name="Silver P.A."/>
            <person name="Usadel B."/>
            <person name="Rutherford A.W."/>
            <person name="Friesen M."/>
            <person name="Prell J."/>
        </authorList>
    </citation>
    <scope>NUCLEOTIDE SEQUENCE [LARGE SCALE GENOMIC DNA]</scope>
    <source>
        <strain evidence="6">H1</strain>
    </source>
</reference>
<dbReference type="STRING" id="1469144.LI90_1173"/>
<accession>A0A132N1U5</accession>
<proteinExistence type="predicted"/>
<dbReference type="PATRIC" id="fig|1469144.10.peg.1301"/>
<feature type="domain" description="Luciferase-like" evidence="3">
    <location>
        <begin position="1"/>
        <end position="305"/>
    </location>
</feature>
<dbReference type="InterPro" id="IPR011251">
    <property type="entry name" value="Luciferase-like_dom"/>
</dbReference>
<evidence type="ECO:0000313" key="4">
    <source>
        <dbReference type="EMBL" id="KWW99537.1"/>
    </source>
</evidence>
<organism evidence="5 7">
    <name type="scientific">Carbonactinospora thermoautotrophica</name>
    <dbReference type="NCBI Taxonomy" id="1469144"/>
    <lineage>
        <taxon>Bacteria</taxon>
        <taxon>Bacillati</taxon>
        <taxon>Actinomycetota</taxon>
        <taxon>Actinomycetes</taxon>
        <taxon>Kitasatosporales</taxon>
        <taxon>Carbonactinosporaceae</taxon>
        <taxon>Carbonactinospora</taxon>
    </lineage>
</organism>
<dbReference type="GO" id="GO:0004497">
    <property type="term" value="F:monooxygenase activity"/>
    <property type="evidence" value="ECO:0007669"/>
    <property type="project" value="UniProtKB-KW"/>
</dbReference>
<dbReference type="Proteomes" id="UP000070659">
    <property type="component" value="Unassembled WGS sequence"/>
</dbReference>
<name>A0A132N1U5_9ACTN</name>
<dbReference type="AlphaFoldDB" id="A0A132N1U5"/>
<evidence type="ECO:0000313" key="7">
    <source>
        <dbReference type="Proteomes" id="UP000070659"/>
    </source>
</evidence>
<dbReference type="EMBL" id="LAXD01000001">
    <property type="protein sequence ID" value="KWW99537.1"/>
    <property type="molecule type" value="Genomic_DNA"/>
</dbReference>
<gene>
    <name evidence="4" type="ORF">LI90_1173</name>
    <name evidence="5" type="ORF">TH66_08995</name>
</gene>
<dbReference type="RefSeq" id="WP_066885106.1">
    <property type="nucleotide sequence ID" value="NZ_JYIJ01000016.1"/>
</dbReference>
<reference evidence="4" key="2">
    <citation type="submission" date="2015-04" db="EMBL/GenBank/DDBJ databases">
        <title>Physiological reanalysis, assessment of diazotrophy, and genome sequences of multiple isolates of Streptomyces thermoautotrophicus.</title>
        <authorList>
            <person name="MacKellar D.C."/>
            <person name="Lieber L."/>
            <person name="Norman J."/>
            <person name="Bolger A."/>
            <person name="Tobin C."/>
            <person name="Murray J.W."/>
            <person name="Woodward J."/>
            <person name="Friesen M."/>
            <person name="Prell J."/>
        </authorList>
    </citation>
    <scope>NUCLEOTIDE SEQUENCE [LARGE SCALE GENOMIC DNA]</scope>
    <source>
        <strain evidence="4">H1</strain>
    </source>
</reference>
<dbReference type="InterPro" id="IPR050766">
    <property type="entry name" value="Bact_Lucif_Oxidored"/>
</dbReference>
<dbReference type="Gene3D" id="3.20.20.30">
    <property type="entry name" value="Luciferase-like domain"/>
    <property type="match status" value="1"/>
</dbReference>
<reference evidence="5 7" key="1">
    <citation type="submission" date="2015-02" db="EMBL/GenBank/DDBJ databases">
        <title>Physiological reanalysis, assessment of diazotrophy, and genome sequences of multiple isolates of Streptomyces thermoautotrophicus.</title>
        <authorList>
            <person name="MacKellar D.C."/>
            <person name="Lieber L."/>
            <person name="Norman J."/>
            <person name="Bolger A."/>
            <person name="Tobin C."/>
            <person name="Murray J.W."/>
            <person name="Prell J."/>
        </authorList>
    </citation>
    <scope>NUCLEOTIDE SEQUENCE [LARGE SCALE GENOMIC DNA]</scope>
    <source>
        <strain evidence="5 7">UBT1</strain>
    </source>
</reference>
<dbReference type="PANTHER" id="PTHR30137:SF8">
    <property type="entry name" value="BLR5498 PROTEIN"/>
    <property type="match status" value="1"/>
</dbReference>
<dbReference type="OrthoDB" id="7903015at2"/>
<sequence>MRFGIFLLAGQFPGQDHTDALETAVAAAVAAEDAGFDDVWMAEHHFIPYGVCPSAVAFASYVLGRTRRIHAGTAISILPTRHPVALAEEAALLDQLSGGRFWLGVGRGGPWVDLEVFGTGLAAYEEGFPESLDLVLRWLTSPRVEASGTRYRFREVPVVPRPRTRPHPPVVVACTSPGTVELAARRGLPMLLGMHIGDAEKAELVNRYAAVARAAGHDPGAVRHLAAAVAYVADHREDAVKALRAAMPGWLERGLAGYQRVDGRPTERRDPVAYTDLLCSIHPVGSPDDCAARLAETAARTGIRHFILFVEGAGDRDRTLENIARLGREVLPRVRERIG</sequence>
<evidence type="ECO:0000256" key="1">
    <source>
        <dbReference type="ARBA" id="ARBA00023002"/>
    </source>
</evidence>
<protein>
    <submittedName>
        <fullName evidence="5">Alkane 1-monooxygenase</fullName>
    </submittedName>
    <submittedName>
        <fullName evidence="4">Putative alkanal monooxygenase (Luciferase)</fullName>
    </submittedName>
</protein>
<dbReference type="PANTHER" id="PTHR30137">
    <property type="entry name" value="LUCIFERASE-LIKE MONOOXYGENASE"/>
    <property type="match status" value="1"/>
</dbReference>
<dbReference type="SUPFAM" id="SSF51679">
    <property type="entry name" value="Bacterial luciferase-like"/>
    <property type="match status" value="1"/>
</dbReference>
<dbReference type="InterPro" id="IPR036661">
    <property type="entry name" value="Luciferase-like_sf"/>
</dbReference>
<keyword evidence="1" id="KW-0560">Oxidoreductase</keyword>
<evidence type="ECO:0000313" key="6">
    <source>
        <dbReference type="Proteomes" id="UP000070188"/>
    </source>
</evidence>
<comment type="caution">
    <text evidence="5">The sequence shown here is derived from an EMBL/GenBank/DDBJ whole genome shotgun (WGS) entry which is preliminary data.</text>
</comment>
<dbReference type="GO" id="GO:0005829">
    <property type="term" value="C:cytosol"/>
    <property type="evidence" value="ECO:0007669"/>
    <property type="project" value="TreeGrafter"/>
</dbReference>
<keyword evidence="2 5" id="KW-0503">Monooxygenase</keyword>
<evidence type="ECO:0000259" key="3">
    <source>
        <dbReference type="Pfam" id="PF00296"/>
    </source>
</evidence>
<dbReference type="EMBL" id="JYIJ01000016">
    <property type="protein sequence ID" value="KWX04063.1"/>
    <property type="molecule type" value="Genomic_DNA"/>
</dbReference>
<evidence type="ECO:0000256" key="2">
    <source>
        <dbReference type="ARBA" id="ARBA00023033"/>
    </source>
</evidence>
<keyword evidence="6" id="KW-1185">Reference proteome</keyword>
<evidence type="ECO:0000313" key="5">
    <source>
        <dbReference type="EMBL" id="KWX04063.1"/>
    </source>
</evidence>